<evidence type="ECO:0000313" key="4">
    <source>
        <dbReference type="Proteomes" id="UP000790347"/>
    </source>
</evidence>
<proteinExistence type="predicted"/>
<feature type="transmembrane region" description="Helical" evidence="1">
    <location>
        <begin position="87"/>
        <end position="113"/>
    </location>
</feature>
<feature type="transmembrane region" description="Helical" evidence="1">
    <location>
        <begin position="28"/>
        <end position="47"/>
    </location>
</feature>
<organism evidence="3 4">
    <name type="scientific">Dermatophagoides farinae</name>
    <name type="common">American house dust mite</name>
    <dbReference type="NCBI Taxonomy" id="6954"/>
    <lineage>
        <taxon>Eukaryota</taxon>
        <taxon>Metazoa</taxon>
        <taxon>Ecdysozoa</taxon>
        <taxon>Arthropoda</taxon>
        <taxon>Chelicerata</taxon>
        <taxon>Arachnida</taxon>
        <taxon>Acari</taxon>
        <taxon>Acariformes</taxon>
        <taxon>Sarcoptiformes</taxon>
        <taxon>Astigmata</taxon>
        <taxon>Psoroptidia</taxon>
        <taxon>Analgoidea</taxon>
        <taxon>Pyroglyphidae</taxon>
        <taxon>Dermatophagoidinae</taxon>
        <taxon>Dermatophagoides</taxon>
    </lineage>
</organism>
<evidence type="ECO:0000313" key="2">
    <source>
        <dbReference type="EMBL" id="KAH7642171.1"/>
    </source>
</evidence>
<evidence type="ECO:0000313" key="3">
    <source>
        <dbReference type="EMBL" id="KAH9529320.1"/>
    </source>
</evidence>
<accession>A0A922IFM8</accession>
<dbReference type="AlphaFoldDB" id="A0A922IFM8"/>
<gene>
    <name evidence="3" type="ORF">DERF_003211</name>
    <name evidence="2" type="ORF">HUG17_5216</name>
</gene>
<dbReference type="Proteomes" id="UP000828236">
    <property type="component" value="Unassembled WGS sequence"/>
</dbReference>
<dbReference type="EMBL" id="ASGP02000001">
    <property type="protein sequence ID" value="KAH9529320.1"/>
    <property type="molecule type" value="Genomic_DNA"/>
</dbReference>
<keyword evidence="1" id="KW-1133">Transmembrane helix</keyword>
<comment type="caution">
    <text evidence="3">The sequence shown here is derived from an EMBL/GenBank/DDBJ whole genome shotgun (WGS) entry which is preliminary data.</text>
</comment>
<keyword evidence="1" id="KW-0812">Transmembrane</keyword>
<reference evidence="3" key="1">
    <citation type="submission" date="2013-05" db="EMBL/GenBank/DDBJ databases">
        <authorList>
            <person name="Yim A.K.Y."/>
            <person name="Chan T.F."/>
            <person name="Ji K.M."/>
            <person name="Liu X.Y."/>
            <person name="Zhou J.W."/>
            <person name="Li R.Q."/>
            <person name="Yang K.Y."/>
            <person name="Li J."/>
            <person name="Li M."/>
            <person name="Law P.T.W."/>
            <person name="Wu Y.L."/>
            <person name="Cai Z.L."/>
            <person name="Qin H."/>
            <person name="Bao Y."/>
            <person name="Leung R.K.K."/>
            <person name="Ng P.K.S."/>
            <person name="Zou J."/>
            <person name="Zhong X.J."/>
            <person name="Ran P.X."/>
            <person name="Zhong N.S."/>
            <person name="Liu Z.G."/>
            <person name="Tsui S.K.W."/>
        </authorList>
    </citation>
    <scope>NUCLEOTIDE SEQUENCE</scope>
    <source>
        <strain evidence="3">Derf</strain>
        <tissue evidence="3">Whole organism</tissue>
    </source>
</reference>
<reference evidence="3" key="4">
    <citation type="journal article" date="2022" name="Res Sq">
        <title>Comparative Genomics Reveals Insights into the Divergent Evolution of Astigmatic Mites and Household Pest Adaptations.</title>
        <authorList>
            <person name="Xiong Q."/>
            <person name="Wan A.T.-Y."/>
            <person name="Liu X.-Y."/>
            <person name="Fung C.S.-H."/>
            <person name="Xiao X."/>
            <person name="Malainual N."/>
            <person name="Hou J."/>
            <person name="Wang L."/>
            <person name="Wang M."/>
            <person name="Yang K."/>
            <person name="Cui Y."/>
            <person name="Leung E."/>
            <person name="Nong W."/>
            <person name="Shin S.-K."/>
            <person name="Au S."/>
            <person name="Jeong K.Y."/>
            <person name="Chew F.T."/>
            <person name="Hui J."/>
            <person name="Leung T.F."/>
            <person name="Tungtrongchitr A."/>
            <person name="Zhong N."/>
            <person name="Liu Z."/>
            <person name="Tsui S."/>
        </authorList>
    </citation>
    <scope>NUCLEOTIDE SEQUENCE</scope>
    <source>
        <strain evidence="3">Derf</strain>
        <tissue evidence="3">Whole organism</tissue>
    </source>
</reference>
<name>A0A922IFM8_DERFA</name>
<dbReference type="EMBL" id="SDOV01000004">
    <property type="protein sequence ID" value="KAH7642171.1"/>
    <property type="molecule type" value="Genomic_DNA"/>
</dbReference>
<sequence length="143" mass="16551">MSLTTIGWVSNQNCKQQQNKRQIKMMKFFWISLCFPMFFTIGCPIDHHDQSLQIRSLSTRSKLSNIERTKILLPERSQYTDANIYEILAVSLLATMGSFLIPQFSTFLTYIVASNRFINRNPNRKKALPAIKLMNSNKTLNSL</sequence>
<dbReference type="Proteomes" id="UP000790347">
    <property type="component" value="Unassembled WGS sequence"/>
</dbReference>
<protein>
    <submittedName>
        <fullName evidence="3">Uncharacterized protein</fullName>
    </submittedName>
</protein>
<keyword evidence="4" id="KW-1185">Reference proteome</keyword>
<keyword evidence="1" id="KW-0472">Membrane</keyword>
<evidence type="ECO:0000256" key="1">
    <source>
        <dbReference type="SAM" id="Phobius"/>
    </source>
</evidence>
<reference evidence="2" key="2">
    <citation type="submission" date="2020-06" db="EMBL/GenBank/DDBJ databases">
        <authorList>
            <person name="Ji K."/>
            <person name="Li J."/>
        </authorList>
    </citation>
    <scope>NUCLEOTIDE SEQUENCE</scope>
    <source>
        <strain evidence="2">JKM2019</strain>
        <tissue evidence="2">Whole body</tissue>
    </source>
</reference>
<reference evidence="2" key="3">
    <citation type="journal article" date="2021" name="World Allergy Organ. J.">
        <title>Chromosome-level assembly of Dermatophagoides farinae genome and transcriptome reveals two novel allergens Der f 37 and Der f 39.</title>
        <authorList>
            <person name="Chen J."/>
            <person name="Cai Z."/>
            <person name="Fan D."/>
            <person name="Hu J."/>
            <person name="Hou Y."/>
            <person name="He Y."/>
            <person name="Zhang Z."/>
            <person name="Zhao Z."/>
            <person name="Gao P."/>
            <person name="Hu W."/>
            <person name="Sun J."/>
            <person name="Li J."/>
            <person name="Ji K."/>
        </authorList>
    </citation>
    <scope>NUCLEOTIDE SEQUENCE</scope>
    <source>
        <strain evidence="2">JKM2019</strain>
    </source>
</reference>